<dbReference type="InterPro" id="IPR050179">
    <property type="entry name" value="Trans_hexapeptide_repeat"/>
</dbReference>
<evidence type="ECO:0000256" key="1">
    <source>
        <dbReference type="ARBA" id="ARBA00022450"/>
    </source>
</evidence>
<name>A0ABS4THL0_9PSEU</name>
<dbReference type="PANTHER" id="PTHR43300:SF11">
    <property type="entry name" value="ACETYLTRANSFERASE RV3034C-RELATED"/>
    <property type="match status" value="1"/>
</dbReference>
<dbReference type="NCBIfam" id="TIGR02353">
    <property type="entry name" value="NRPS_term_dom"/>
    <property type="match status" value="1"/>
</dbReference>
<evidence type="ECO:0000313" key="5">
    <source>
        <dbReference type="EMBL" id="MBP2323510.1"/>
    </source>
</evidence>
<keyword evidence="3" id="KW-0812">Transmembrane</keyword>
<feature type="transmembrane region" description="Helical" evidence="3">
    <location>
        <begin position="690"/>
        <end position="710"/>
    </location>
</feature>
<evidence type="ECO:0000256" key="3">
    <source>
        <dbReference type="SAM" id="Phobius"/>
    </source>
</evidence>
<dbReference type="EMBL" id="JAGINW010000001">
    <property type="protein sequence ID" value="MBP2323510.1"/>
    <property type="molecule type" value="Genomic_DNA"/>
</dbReference>
<feature type="transmembrane region" description="Helical" evidence="3">
    <location>
        <begin position="466"/>
        <end position="494"/>
    </location>
</feature>
<keyword evidence="1" id="KW-0596">Phosphopantetheine</keyword>
<dbReference type="InterPro" id="IPR009081">
    <property type="entry name" value="PP-bd_ACP"/>
</dbReference>
<dbReference type="PROSITE" id="PS50075">
    <property type="entry name" value="CARRIER"/>
    <property type="match status" value="2"/>
</dbReference>
<accession>A0ABS4THL0</accession>
<evidence type="ECO:0000259" key="4">
    <source>
        <dbReference type="PROSITE" id="PS50075"/>
    </source>
</evidence>
<proteinExistence type="predicted"/>
<dbReference type="SMART" id="SM00823">
    <property type="entry name" value="PKS_PP"/>
    <property type="match status" value="2"/>
</dbReference>
<dbReference type="SUPFAM" id="SSF47336">
    <property type="entry name" value="ACP-like"/>
    <property type="match status" value="2"/>
</dbReference>
<dbReference type="Gene3D" id="1.10.1200.10">
    <property type="entry name" value="ACP-like"/>
    <property type="match status" value="2"/>
</dbReference>
<comment type="caution">
    <text evidence="5">The sequence shown here is derived from an EMBL/GenBank/DDBJ whole genome shotgun (WGS) entry which is preliminary data.</text>
</comment>
<feature type="transmembrane region" description="Helical" evidence="3">
    <location>
        <begin position="716"/>
        <end position="738"/>
    </location>
</feature>
<dbReference type="Gene3D" id="2.160.10.10">
    <property type="entry name" value="Hexapeptide repeat proteins"/>
    <property type="match status" value="2"/>
</dbReference>
<feature type="domain" description="Carrier" evidence="4">
    <location>
        <begin position="12"/>
        <end position="89"/>
    </location>
</feature>
<keyword evidence="3" id="KW-0472">Membrane</keyword>
<keyword evidence="3" id="KW-1133">Transmembrane helix</keyword>
<feature type="transmembrane region" description="Helical" evidence="3">
    <location>
        <begin position="226"/>
        <end position="252"/>
    </location>
</feature>
<evidence type="ECO:0000256" key="2">
    <source>
        <dbReference type="ARBA" id="ARBA00022553"/>
    </source>
</evidence>
<reference evidence="5 6" key="1">
    <citation type="submission" date="2021-03" db="EMBL/GenBank/DDBJ databases">
        <title>Sequencing the genomes of 1000 actinobacteria strains.</title>
        <authorList>
            <person name="Klenk H.-P."/>
        </authorList>
    </citation>
    <scope>NUCLEOTIDE SEQUENCE [LARGE SCALE GENOMIC DNA]</scope>
    <source>
        <strain evidence="5 6">DSM 46670</strain>
    </source>
</reference>
<organism evidence="5 6">
    <name type="scientific">Kibdelosporangium banguiense</name>
    <dbReference type="NCBI Taxonomy" id="1365924"/>
    <lineage>
        <taxon>Bacteria</taxon>
        <taxon>Bacillati</taxon>
        <taxon>Actinomycetota</taxon>
        <taxon>Actinomycetes</taxon>
        <taxon>Pseudonocardiales</taxon>
        <taxon>Pseudonocardiaceae</taxon>
        <taxon>Kibdelosporangium</taxon>
    </lineage>
</organism>
<feature type="transmembrane region" description="Helical" evidence="3">
    <location>
        <begin position="427"/>
        <end position="446"/>
    </location>
</feature>
<dbReference type="InterPro" id="IPR011004">
    <property type="entry name" value="Trimer_LpxA-like_sf"/>
</dbReference>
<protein>
    <submittedName>
        <fullName evidence="5">Non-ribosomal peptide synthetase-like protein</fullName>
    </submittedName>
</protein>
<dbReference type="SUPFAM" id="SSF51161">
    <property type="entry name" value="Trimeric LpxA-like enzymes"/>
    <property type="match status" value="2"/>
</dbReference>
<keyword evidence="2" id="KW-0597">Phosphoprotein</keyword>
<dbReference type="Pfam" id="PF00550">
    <property type="entry name" value="PP-binding"/>
    <property type="match status" value="2"/>
</dbReference>
<dbReference type="InterPro" id="IPR012728">
    <property type="entry name" value="Pls/PosA_C"/>
</dbReference>
<gene>
    <name evidence="5" type="ORF">JOF56_003895</name>
</gene>
<keyword evidence="6" id="KW-1185">Reference proteome</keyword>
<dbReference type="PANTHER" id="PTHR43300">
    <property type="entry name" value="ACETYLTRANSFERASE"/>
    <property type="match status" value="1"/>
</dbReference>
<evidence type="ECO:0000313" key="6">
    <source>
        <dbReference type="Proteomes" id="UP001519332"/>
    </source>
</evidence>
<sequence length="925" mass="99857">MSVDHRTLDGSDATTGIEPAIAGILAEVVRVERVPVDSHFFDDLGADSMMMAQFCARVRKRPDLPSVSIKDIYQHPTIRSLAAALADTAPNPIERMLAEVLAEVVRVEQVPADSHFFDDLGADSMMMAQFCARVRKQPNPPLVSIKDTYQHPTIRSLAAALADTAPVPAGSPVPATTEVATPVSTRQYVLCGMLQVLILLGYALLVGLAVGQGVDWISAGKGLLDVYLRMALAGGAGFLGMCVLPILAKWVLIGRWKPQRIRIWSLAYVRFWVVKTLVTLSPLVLFVGSPLYVLYLRALGARVGRGVVVFSRHAPVCTDLLTIGEGTVIRKDAFLTGYRACAGWIQTGAVTLGRDVFVGEKAVLDIGTSLGDEAQLGHASSLHAGQAVPEGERWHGSPAQPAGADYLGVEPAGCGTGRRAAYSVLQLASLLFFYAPLVFGSVDFLFAEVPWLTALTQSEPSAFTSWTFYGLALVTSVVLFFGSALVGLLVVVTVPRVLNLAIKPGKVYRLYGIHYALHRAIARLTNWKFFIELLGDSTYIVGYLRGVGYRLAPVVQTGANFGKQVKHETPYLVSVGSGTVVADGLSIVNAEFSSTSFRVSRASIGARNFLGNDIVYPAQGRTGENCLLATKVLVPIDGLLREGVGLLGSPSFEIPRTVERDSRFHHLASGDGLPRRLAAKNKHNARTIGWFLLSRWCYAFVLSLIGLWTVDLYDSWGAPAIALFSVFSLLFGVGYFALVERAATGFRGTRPTYCSIYQVDCWQRERFLKMTGHMHMALNGTPLKNVAWRLLGVRLGKRLFDDGCNMAEKDLVTIGDDCTLNAGSSIQCHSLEDFALKSDRITIGSGCTVGTGALVHYGVTMGDGAVLAPDSFLMKGEEMPPHARWGGNPARQMRDALAGSRVLRDHNDNAAVVTSGTRREAAPGT</sequence>
<feature type="domain" description="Carrier" evidence="4">
    <location>
        <begin position="88"/>
        <end position="165"/>
    </location>
</feature>
<dbReference type="RefSeq" id="WP_245378311.1">
    <property type="nucleotide sequence ID" value="NZ_JAGINW010000001.1"/>
</dbReference>
<dbReference type="InterPro" id="IPR020806">
    <property type="entry name" value="PKS_PP-bd"/>
</dbReference>
<feature type="transmembrane region" description="Helical" evidence="3">
    <location>
        <begin position="192"/>
        <end position="214"/>
    </location>
</feature>
<dbReference type="InterPro" id="IPR036736">
    <property type="entry name" value="ACP-like_sf"/>
</dbReference>
<dbReference type="Proteomes" id="UP001519332">
    <property type="component" value="Unassembled WGS sequence"/>
</dbReference>